<protein>
    <submittedName>
        <fullName evidence="2">MBL fold metallo-hydrolase</fullName>
    </submittedName>
</protein>
<evidence type="ECO:0000313" key="2">
    <source>
        <dbReference type="EMBL" id="GGD27480.1"/>
    </source>
</evidence>
<reference evidence="2" key="1">
    <citation type="journal article" date="2014" name="Int. J. Syst. Evol. Microbiol.">
        <title>Complete genome sequence of Corynebacterium casei LMG S-19264T (=DSM 44701T), isolated from a smear-ripened cheese.</title>
        <authorList>
            <consortium name="US DOE Joint Genome Institute (JGI-PGF)"/>
            <person name="Walter F."/>
            <person name="Albersmeier A."/>
            <person name="Kalinowski J."/>
            <person name="Ruckert C."/>
        </authorList>
    </citation>
    <scope>NUCLEOTIDE SEQUENCE</scope>
    <source>
        <strain evidence="2">CGMCC 1.12506</strain>
    </source>
</reference>
<dbReference type="InterPro" id="IPR036866">
    <property type="entry name" value="RibonucZ/Hydroxyglut_hydro"/>
</dbReference>
<dbReference type="Proteomes" id="UP000625735">
    <property type="component" value="Unassembled WGS sequence"/>
</dbReference>
<dbReference type="AlphaFoldDB" id="A0A917DD34"/>
<organism evidence="2 3">
    <name type="scientific">Flavobacterium orientale</name>
    <dbReference type="NCBI Taxonomy" id="1756020"/>
    <lineage>
        <taxon>Bacteria</taxon>
        <taxon>Pseudomonadati</taxon>
        <taxon>Bacteroidota</taxon>
        <taxon>Flavobacteriia</taxon>
        <taxon>Flavobacteriales</taxon>
        <taxon>Flavobacteriaceae</taxon>
        <taxon>Flavobacterium</taxon>
    </lineage>
</organism>
<dbReference type="CDD" id="cd16279">
    <property type="entry name" value="metallo-hydrolase-like_MBL-fold"/>
    <property type="match status" value="1"/>
</dbReference>
<evidence type="ECO:0000259" key="1">
    <source>
        <dbReference type="SMART" id="SM00849"/>
    </source>
</evidence>
<dbReference type="PANTHER" id="PTHR42663">
    <property type="entry name" value="HYDROLASE C777.06C-RELATED-RELATED"/>
    <property type="match status" value="1"/>
</dbReference>
<dbReference type="SUPFAM" id="SSF56281">
    <property type="entry name" value="Metallo-hydrolase/oxidoreductase"/>
    <property type="match status" value="1"/>
</dbReference>
<keyword evidence="3" id="KW-1185">Reference proteome</keyword>
<evidence type="ECO:0000313" key="3">
    <source>
        <dbReference type="Proteomes" id="UP000625735"/>
    </source>
</evidence>
<dbReference type="EMBL" id="BMFG01000006">
    <property type="protein sequence ID" value="GGD27480.1"/>
    <property type="molecule type" value="Genomic_DNA"/>
</dbReference>
<dbReference type="InterPro" id="IPR001279">
    <property type="entry name" value="Metallo-B-lactamas"/>
</dbReference>
<dbReference type="SMART" id="SM00849">
    <property type="entry name" value="Lactamase_B"/>
    <property type="match status" value="1"/>
</dbReference>
<name>A0A917DD34_9FLAO</name>
<gene>
    <name evidence="2" type="primary">phnP</name>
    <name evidence="2" type="ORF">GCM10011343_17100</name>
</gene>
<accession>A0A917DD34</accession>
<dbReference type="Pfam" id="PF12706">
    <property type="entry name" value="Lactamase_B_2"/>
    <property type="match status" value="1"/>
</dbReference>
<feature type="domain" description="Metallo-beta-lactamase" evidence="1">
    <location>
        <begin position="65"/>
        <end position="254"/>
    </location>
</feature>
<dbReference type="Gene3D" id="3.60.15.10">
    <property type="entry name" value="Ribonuclease Z/Hydroxyacylglutathione hydrolase-like"/>
    <property type="match status" value="1"/>
</dbReference>
<dbReference type="PANTHER" id="PTHR42663:SF6">
    <property type="entry name" value="HYDROLASE C777.06C-RELATED"/>
    <property type="match status" value="1"/>
</dbReference>
<sequence>MISFVLLCKVNNYHAFLKVNLCYFCVKFYILEVYFLGTGTSQGIPVIGSNHSVCKSTDLKDKRLRVSIWIRWEDHSYVIDCGPDFRQQMLTSGCTQLDGILFTHEHADHTAGLDDIRPFFFRQGDIPIYGHQRVIANLQKRFDYIFELENKYPGAPSVTVNFVANNIPFALGNKSVIPINVMHGTLQVFGYRIDDFAYLTDVKTIEQEEAAKLKNLKVLVVNTLRKEPHETHFNLQEALDFIALLKPEKAYLTHISHLLGFHEEVQKTLPKNVFLAYDTLEITI</sequence>
<comment type="caution">
    <text evidence="2">The sequence shown here is derived from an EMBL/GenBank/DDBJ whole genome shotgun (WGS) entry which is preliminary data.</text>
</comment>
<reference evidence="2" key="2">
    <citation type="submission" date="2020-09" db="EMBL/GenBank/DDBJ databases">
        <authorList>
            <person name="Sun Q."/>
            <person name="Zhou Y."/>
        </authorList>
    </citation>
    <scope>NUCLEOTIDE SEQUENCE</scope>
    <source>
        <strain evidence="2">CGMCC 1.12506</strain>
    </source>
</reference>
<proteinExistence type="predicted"/>